<evidence type="ECO:0000313" key="8">
    <source>
        <dbReference type="Proteomes" id="UP001163336"/>
    </source>
</evidence>
<evidence type="ECO:0000256" key="3">
    <source>
        <dbReference type="ARBA" id="ARBA00023054"/>
    </source>
</evidence>
<proteinExistence type="inferred from homology"/>
<comment type="subcellular location">
    <subcellularLocation>
        <location evidence="1">Cell envelope</location>
    </subcellularLocation>
</comment>
<dbReference type="Gene3D" id="2.40.50.100">
    <property type="match status" value="1"/>
</dbReference>
<dbReference type="InterPro" id="IPR006143">
    <property type="entry name" value="RND_pump_MFP"/>
</dbReference>
<dbReference type="Proteomes" id="UP001163336">
    <property type="component" value="Chromosome"/>
</dbReference>
<keyword evidence="3 4" id="KW-0175">Coiled coil</keyword>
<dbReference type="PRINTS" id="PR01490">
    <property type="entry name" value="RTXTOXIND"/>
</dbReference>
<name>A0ABM8C998_9BURK</name>
<dbReference type="RefSeq" id="WP_281908749.1">
    <property type="nucleotide sequence ID" value="NZ_AP026966.1"/>
</dbReference>
<evidence type="ECO:0000313" key="7">
    <source>
        <dbReference type="EMBL" id="BDT59859.1"/>
    </source>
</evidence>
<keyword evidence="5" id="KW-0812">Transmembrane</keyword>
<dbReference type="EMBL" id="AP026966">
    <property type="protein sequence ID" value="BDT59859.1"/>
    <property type="molecule type" value="Genomic_DNA"/>
</dbReference>
<feature type="transmembrane region" description="Helical" evidence="5">
    <location>
        <begin position="29"/>
        <end position="51"/>
    </location>
</feature>
<dbReference type="InterPro" id="IPR050465">
    <property type="entry name" value="UPF0194_transport"/>
</dbReference>
<dbReference type="Gene3D" id="2.40.30.170">
    <property type="match status" value="1"/>
</dbReference>
<evidence type="ECO:0000256" key="4">
    <source>
        <dbReference type="SAM" id="Coils"/>
    </source>
</evidence>
<reference evidence="7" key="1">
    <citation type="submission" date="2022-11" db="EMBL/GenBank/DDBJ databases">
        <title>Isolation and characterization of PLA-degrading bacterium Massilia sp. from Antarctic soil.</title>
        <authorList>
            <person name="Sato K."/>
            <person name="Gomez-Fuentes C."/>
            <person name="Ahmad S.A."/>
            <person name="Zulkharnain A."/>
        </authorList>
    </citation>
    <scope>NUCLEOTIDE SEQUENCE</scope>
    <source>
        <strain evidence="7">N-3</strain>
    </source>
</reference>
<keyword evidence="5" id="KW-0472">Membrane</keyword>
<comment type="similarity">
    <text evidence="2">Belongs to the membrane fusion protein (MFP) (TC 8.A.1) family.</text>
</comment>
<dbReference type="InterPro" id="IPR058627">
    <property type="entry name" value="MdtA-like_C"/>
</dbReference>
<dbReference type="Gene3D" id="1.10.287.470">
    <property type="entry name" value="Helix hairpin bin"/>
    <property type="match status" value="1"/>
</dbReference>
<dbReference type="NCBIfam" id="TIGR01730">
    <property type="entry name" value="RND_mfp"/>
    <property type="match status" value="1"/>
</dbReference>
<evidence type="ECO:0000256" key="1">
    <source>
        <dbReference type="ARBA" id="ARBA00004196"/>
    </source>
</evidence>
<accession>A0ABM8C998</accession>
<keyword evidence="8" id="KW-1185">Reference proteome</keyword>
<dbReference type="Gene3D" id="2.40.420.20">
    <property type="match status" value="1"/>
</dbReference>
<evidence type="ECO:0000259" key="6">
    <source>
        <dbReference type="Pfam" id="PF25967"/>
    </source>
</evidence>
<feature type="coiled-coil region" evidence="4">
    <location>
        <begin position="125"/>
        <end position="217"/>
    </location>
</feature>
<protein>
    <submittedName>
        <fullName evidence="7">ABC transporter permease</fullName>
    </submittedName>
</protein>
<dbReference type="PANTHER" id="PTHR32347">
    <property type="entry name" value="EFFLUX SYSTEM COMPONENT YKNX-RELATED"/>
    <property type="match status" value="1"/>
</dbReference>
<gene>
    <name evidence="7" type="ORF">MasN3_33530</name>
</gene>
<dbReference type="Pfam" id="PF25967">
    <property type="entry name" value="RND-MFP_C"/>
    <property type="match status" value="1"/>
</dbReference>
<evidence type="ECO:0000256" key="5">
    <source>
        <dbReference type="SAM" id="Phobius"/>
    </source>
</evidence>
<organism evidence="7 8">
    <name type="scientific">Massilia varians</name>
    <dbReference type="NCBI Taxonomy" id="457921"/>
    <lineage>
        <taxon>Bacteria</taxon>
        <taxon>Pseudomonadati</taxon>
        <taxon>Pseudomonadota</taxon>
        <taxon>Betaproteobacteria</taxon>
        <taxon>Burkholderiales</taxon>
        <taxon>Oxalobacteraceae</taxon>
        <taxon>Telluria group</taxon>
        <taxon>Massilia</taxon>
    </lineage>
</organism>
<sequence>MDRLPPQAQAQAVTGAAMDVVVPRRRGKLYVHAGVTLALLAAFGAGAWHFMPHGLQVDSADVRVASAATGIFRDDIVVRATAQPLNSIMLDSVESGRVEEVLVEDGQAVDKGQLLFRLSNPLRNLALLERQAEQAQQISNLANLRVAQETSRSEHRRRLSDAEFAVQQAEKQHARNSRLAQQGFISAVALEESADQLAQQRRTLENEQRRFDTEERVRQRGLQQMETAIDGFASGLQLVSATVDALAVRAPAAGMLTDFRLQVGQTVQPNQNIGRIDDPKRFKLSLQVDEFYLSRVTRGLAGSVTQDGKVYPLKVSAVFPQIREGRFTAEMVFTGEQPAVISPGQSLDAQLTLGQPAQALLLPTGAFMNDNGGAWVFVVDRASGRAEKRPVRLGRRNNSHVEVLSGLSAGEQVVISSYGPFGKAEQLQINH</sequence>
<keyword evidence="5" id="KW-1133">Transmembrane helix</keyword>
<feature type="domain" description="Multidrug resistance protein MdtA-like C-terminal permuted SH3" evidence="6">
    <location>
        <begin position="358"/>
        <end position="417"/>
    </location>
</feature>
<dbReference type="PANTHER" id="PTHR32347:SF23">
    <property type="entry name" value="BLL5650 PROTEIN"/>
    <property type="match status" value="1"/>
</dbReference>
<evidence type="ECO:0000256" key="2">
    <source>
        <dbReference type="ARBA" id="ARBA00009477"/>
    </source>
</evidence>